<evidence type="ECO:0000256" key="5">
    <source>
        <dbReference type="SAM" id="SignalP"/>
    </source>
</evidence>
<feature type="chain" id="PRO_5042139483" description="MRH domain-containing protein" evidence="5">
    <location>
        <begin position="19"/>
        <end position="607"/>
    </location>
</feature>
<comment type="subcellular location">
    <subcellularLocation>
        <location evidence="1">Endoplasmic reticulum</location>
    </subcellularLocation>
</comment>
<dbReference type="GO" id="GO:0030968">
    <property type="term" value="P:endoplasmic reticulum unfolded protein response"/>
    <property type="evidence" value="ECO:0007669"/>
    <property type="project" value="InterPro"/>
</dbReference>
<dbReference type="AlphaFoldDB" id="A0AAD3DAJ9"/>
<dbReference type="InterPro" id="IPR012913">
    <property type="entry name" value="OS9-like_dom"/>
</dbReference>
<evidence type="ECO:0000259" key="6">
    <source>
        <dbReference type="PROSITE" id="PS51914"/>
    </source>
</evidence>
<dbReference type="EMBL" id="BLLK01000062">
    <property type="protein sequence ID" value="GFH59395.1"/>
    <property type="molecule type" value="Genomic_DNA"/>
</dbReference>
<reference evidence="7 8" key="1">
    <citation type="journal article" date="2021" name="Sci. Rep.">
        <title>The genome of the diatom Chaetoceros tenuissimus carries an ancient integrated fragment of an extant virus.</title>
        <authorList>
            <person name="Hongo Y."/>
            <person name="Kimura K."/>
            <person name="Takaki Y."/>
            <person name="Yoshida Y."/>
            <person name="Baba S."/>
            <person name="Kobayashi G."/>
            <person name="Nagasaki K."/>
            <person name="Hano T."/>
            <person name="Tomaru Y."/>
        </authorList>
    </citation>
    <scope>NUCLEOTIDE SEQUENCE [LARGE SCALE GENOMIC DNA]</scope>
    <source>
        <strain evidence="7 8">NIES-3715</strain>
    </source>
</reference>
<dbReference type="InterPro" id="IPR044865">
    <property type="entry name" value="MRH_dom"/>
</dbReference>
<dbReference type="InterPro" id="IPR009011">
    <property type="entry name" value="Man6P_isomerase_rcpt-bd_dom_sf"/>
</dbReference>
<dbReference type="PROSITE" id="PS51914">
    <property type="entry name" value="MRH"/>
    <property type="match status" value="1"/>
</dbReference>
<evidence type="ECO:0000256" key="1">
    <source>
        <dbReference type="ARBA" id="ARBA00004240"/>
    </source>
</evidence>
<dbReference type="Gene3D" id="2.70.130.10">
    <property type="entry name" value="Mannose-6-phosphate receptor binding domain"/>
    <property type="match status" value="2"/>
</dbReference>
<dbReference type="Pfam" id="PF07915">
    <property type="entry name" value="PRKCSH"/>
    <property type="match status" value="2"/>
</dbReference>
<keyword evidence="3" id="KW-0256">Endoplasmic reticulum</keyword>
<feature type="signal peptide" evidence="5">
    <location>
        <begin position="1"/>
        <end position="18"/>
    </location>
</feature>
<sequence length="607" mass="69075">MKLTAVALLGLFVASATSYSHEDFFPSEEEKYDPFRFDPTSVFGAPLGGYARATRSTLGALPVRLVGDAIFWEKEDETAKPAEVVSDKYKGGPYFTMSDGLGRKFVCHIYDENDLIPESVSQSMFDAPIEVASLEDQEFKYIKDENSLDRATATDIVEQDDTVQFVLTSNIDNYLDNDESEPPLPHDIFKEPITRALEHLKGYCSQLHLGWWSYEWCMSDKMTQFHIQVQSNGPEDVLNARDLMPEFVIQSVSTIGNFKSRKILVESMDHNVVHDDDDEYNSDDDKEGLDIETIESEILVVDSFEDGEYCEEAETNRSVEVRMRCCTNEEIMKSIRESGGSLNNPNFFSKPFDTIDSAKAILLSVQERSTCKYTVNVCTNVLCNAWLEDEKASLYLGEVEEDSKEIVEFKKDDSIRFILDKTLKDSCLKRNEGWWTYNFCYQSSIYQFHESVDLDLDKGVMKTTVEAKHILGKFDPIIAEGFPNDEEVNHIVFPEGHMRDEQNNPAKQTESFEGLDNAYFVQEYTHGDVCEGEDVIDSAIKGGALNEGVVERATTVRYFCGTKRELLKINEDHTCHYVIDISVPELCAHIYFERSHIKKHAVKCSLV</sequence>
<feature type="domain" description="MRH" evidence="6">
    <location>
        <begin position="425"/>
        <end position="589"/>
    </location>
</feature>
<keyword evidence="2 5" id="KW-0732">Signal</keyword>
<protein>
    <recommendedName>
        <fullName evidence="6">MRH domain-containing protein</fullName>
    </recommendedName>
</protein>
<evidence type="ECO:0000256" key="4">
    <source>
        <dbReference type="ARBA" id="ARBA00023157"/>
    </source>
</evidence>
<accession>A0AAD3DAJ9</accession>
<dbReference type="PANTHER" id="PTHR15414:SF0">
    <property type="entry name" value="ENDOPLASMIC RETICULUM LECTIN 1"/>
    <property type="match status" value="1"/>
</dbReference>
<organism evidence="7 8">
    <name type="scientific">Chaetoceros tenuissimus</name>
    <dbReference type="NCBI Taxonomy" id="426638"/>
    <lineage>
        <taxon>Eukaryota</taxon>
        <taxon>Sar</taxon>
        <taxon>Stramenopiles</taxon>
        <taxon>Ochrophyta</taxon>
        <taxon>Bacillariophyta</taxon>
        <taxon>Coscinodiscophyceae</taxon>
        <taxon>Chaetocerotophycidae</taxon>
        <taxon>Chaetocerotales</taxon>
        <taxon>Chaetocerotaceae</taxon>
        <taxon>Chaetoceros</taxon>
    </lineage>
</organism>
<evidence type="ECO:0000256" key="3">
    <source>
        <dbReference type="ARBA" id="ARBA00022824"/>
    </source>
</evidence>
<gene>
    <name evidence="7" type="ORF">CTEN210_15871</name>
</gene>
<dbReference type="GO" id="GO:0005788">
    <property type="term" value="C:endoplasmic reticulum lumen"/>
    <property type="evidence" value="ECO:0007669"/>
    <property type="project" value="TreeGrafter"/>
</dbReference>
<dbReference type="Proteomes" id="UP001054902">
    <property type="component" value="Unassembled WGS sequence"/>
</dbReference>
<comment type="caution">
    <text evidence="7">The sequence shown here is derived from an EMBL/GenBank/DDBJ whole genome shotgun (WGS) entry which is preliminary data.</text>
</comment>
<proteinExistence type="predicted"/>
<dbReference type="InterPro" id="IPR045149">
    <property type="entry name" value="OS-9-like"/>
</dbReference>
<evidence type="ECO:0000313" key="8">
    <source>
        <dbReference type="Proteomes" id="UP001054902"/>
    </source>
</evidence>
<keyword evidence="8" id="KW-1185">Reference proteome</keyword>
<dbReference type="PANTHER" id="PTHR15414">
    <property type="entry name" value="OS-9-RELATED"/>
    <property type="match status" value="1"/>
</dbReference>
<evidence type="ECO:0000313" key="7">
    <source>
        <dbReference type="EMBL" id="GFH59395.1"/>
    </source>
</evidence>
<name>A0AAD3DAJ9_9STRA</name>
<evidence type="ECO:0000256" key="2">
    <source>
        <dbReference type="ARBA" id="ARBA00022729"/>
    </source>
</evidence>
<keyword evidence="4" id="KW-1015">Disulfide bond</keyword>
<dbReference type="GO" id="GO:0030970">
    <property type="term" value="P:retrograde protein transport, ER to cytosol"/>
    <property type="evidence" value="ECO:0007669"/>
    <property type="project" value="TreeGrafter"/>
</dbReference>